<proteinExistence type="predicted"/>
<feature type="region of interest" description="Disordered" evidence="1">
    <location>
        <begin position="1"/>
        <end position="32"/>
    </location>
</feature>
<keyword evidence="3" id="KW-1185">Reference proteome</keyword>
<evidence type="ECO:0000256" key="1">
    <source>
        <dbReference type="SAM" id="MobiDB-lite"/>
    </source>
</evidence>
<protein>
    <submittedName>
        <fullName evidence="2">Uncharacterized protein</fullName>
    </submittedName>
</protein>
<organism evidence="2 3">
    <name type="scientific">Hesseltinella vesiculosa</name>
    <dbReference type="NCBI Taxonomy" id="101127"/>
    <lineage>
        <taxon>Eukaryota</taxon>
        <taxon>Fungi</taxon>
        <taxon>Fungi incertae sedis</taxon>
        <taxon>Mucoromycota</taxon>
        <taxon>Mucoromycotina</taxon>
        <taxon>Mucoromycetes</taxon>
        <taxon>Mucorales</taxon>
        <taxon>Cunninghamellaceae</taxon>
        <taxon>Hesseltinella</taxon>
    </lineage>
</organism>
<dbReference type="EMBL" id="MCGT01000015">
    <property type="protein sequence ID" value="ORX53595.1"/>
    <property type="molecule type" value="Genomic_DNA"/>
</dbReference>
<dbReference type="Proteomes" id="UP000242146">
    <property type="component" value="Unassembled WGS sequence"/>
</dbReference>
<dbReference type="OrthoDB" id="2290958at2759"/>
<name>A0A1X2GGZ7_9FUNG</name>
<evidence type="ECO:0000313" key="3">
    <source>
        <dbReference type="Proteomes" id="UP000242146"/>
    </source>
</evidence>
<evidence type="ECO:0000313" key="2">
    <source>
        <dbReference type="EMBL" id="ORX53595.1"/>
    </source>
</evidence>
<reference evidence="2 3" key="1">
    <citation type="submission" date="2016-07" db="EMBL/GenBank/DDBJ databases">
        <title>Pervasive Adenine N6-methylation of Active Genes in Fungi.</title>
        <authorList>
            <consortium name="DOE Joint Genome Institute"/>
            <person name="Mondo S.J."/>
            <person name="Dannebaum R.O."/>
            <person name="Kuo R.C."/>
            <person name="Labutti K."/>
            <person name="Haridas S."/>
            <person name="Kuo A."/>
            <person name="Salamov A."/>
            <person name="Ahrendt S.R."/>
            <person name="Lipzen A."/>
            <person name="Sullivan W."/>
            <person name="Andreopoulos W.B."/>
            <person name="Clum A."/>
            <person name="Lindquist E."/>
            <person name="Daum C."/>
            <person name="Ramamoorthy G.K."/>
            <person name="Gryganskyi A."/>
            <person name="Culley D."/>
            <person name="Magnuson J.K."/>
            <person name="James T.Y."/>
            <person name="O'Malley M.A."/>
            <person name="Stajich J.E."/>
            <person name="Spatafora J.W."/>
            <person name="Visel A."/>
            <person name="Grigoriev I.V."/>
        </authorList>
    </citation>
    <scope>NUCLEOTIDE SEQUENCE [LARGE SCALE GENOMIC DNA]</scope>
    <source>
        <strain evidence="2 3">NRRL 3301</strain>
    </source>
</reference>
<accession>A0A1X2GGZ7</accession>
<comment type="caution">
    <text evidence="2">The sequence shown here is derived from an EMBL/GenBank/DDBJ whole genome shotgun (WGS) entry which is preliminary data.</text>
</comment>
<gene>
    <name evidence="2" type="ORF">DM01DRAFT_1336130</name>
</gene>
<sequence length="226" mass="24673">MPLPALSVSPAASPRSSSLLSPATPLPAETDTLIPNITLRRPSFPVSQSMDSLCMSSKPVIRHAHTGSDLSMVSNLTTHSEDLTAKEFADMAGITILPEDDDDAFLDDAILNDSLADLVEDLDLGSILHEKQSIASSSLISRHCSMRSNKSLPRLQIWDSGFWQTNPSSPHVPPILHELRRIQSTNLQPHPRLQLRRNKSCVIKKGRFLVSLETADLADPNAVSLT</sequence>
<feature type="compositionally biased region" description="Low complexity" evidence="1">
    <location>
        <begin position="1"/>
        <end position="28"/>
    </location>
</feature>
<dbReference type="AlphaFoldDB" id="A0A1X2GGZ7"/>